<evidence type="ECO:0000256" key="1">
    <source>
        <dbReference type="SAM" id="MobiDB-lite"/>
    </source>
</evidence>
<comment type="caution">
    <text evidence="2">The sequence shown here is derived from an EMBL/GenBank/DDBJ whole genome shotgun (WGS) entry which is preliminary data.</text>
</comment>
<gene>
    <name evidence="2" type="ORF">S01H1_46895</name>
</gene>
<feature type="region of interest" description="Disordered" evidence="1">
    <location>
        <begin position="1"/>
        <end position="24"/>
    </location>
</feature>
<dbReference type="AlphaFoldDB" id="X0VG52"/>
<organism evidence="2">
    <name type="scientific">marine sediment metagenome</name>
    <dbReference type="NCBI Taxonomy" id="412755"/>
    <lineage>
        <taxon>unclassified sequences</taxon>
        <taxon>metagenomes</taxon>
        <taxon>ecological metagenomes</taxon>
    </lineage>
</organism>
<dbReference type="EMBL" id="BARS01030045">
    <property type="protein sequence ID" value="GAG17285.1"/>
    <property type="molecule type" value="Genomic_DNA"/>
</dbReference>
<sequence>MTEAKHTREPWRARYTTTQDGKGGHSTLEVLQVPCLRLVASKRVDGLYSEQDQADFDLIAASPDLHHVAEYAHEIFRAMADPEHCMHDAIRNASREQWGEWRDAAKEALQKAKGA</sequence>
<name>X0VG52_9ZZZZ</name>
<protein>
    <submittedName>
        <fullName evidence="2">Uncharacterized protein</fullName>
    </submittedName>
</protein>
<proteinExistence type="predicted"/>
<feature type="compositionally biased region" description="Basic and acidic residues" evidence="1">
    <location>
        <begin position="1"/>
        <end position="12"/>
    </location>
</feature>
<accession>X0VG52</accession>
<evidence type="ECO:0000313" key="2">
    <source>
        <dbReference type="EMBL" id="GAG17285.1"/>
    </source>
</evidence>
<reference evidence="2" key="1">
    <citation type="journal article" date="2014" name="Front. Microbiol.">
        <title>High frequency of phylogenetically diverse reductive dehalogenase-homologous genes in deep subseafloor sedimentary metagenomes.</title>
        <authorList>
            <person name="Kawai M."/>
            <person name="Futagami T."/>
            <person name="Toyoda A."/>
            <person name="Takaki Y."/>
            <person name="Nishi S."/>
            <person name="Hori S."/>
            <person name="Arai W."/>
            <person name="Tsubouchi T."/>
            <person name="Morono Y."/>
            <person name="Uchiyama I."/>
            <person name="Ito T."/>
            <person name="Fujiyama A."/>
            <person name="Inagaki F."/>
            <person name="Takami H."/>
        </authorList>
    </citation>
    <scope>NUCLEOTIDE SEQUENCE</scope>
    <source>
        <strain evidence="2">Expedition CK06-06</strain>
    </source>
</reference>